<dbReference type="Proteomes" id="UP000235392">
    <property type="component" value="Unassembled WGS sequence"/>
</dbReference>
<dbReference type="Proteomes" id="UP000235388">
    <property type="component" value="Unassembled WGS sequence"/>
</dbReference>
<sequence>MATTPSVNVLAKLDRDAVNSTGLMHGAYPTAGTTEGILTLRLAVCKVVPMLAGFSSARGVTASCATLAVGTEIVITLHYFLEALGGRTGHNCYNRLEQ</sequence>
<proteinExistence type="predicted"/>
<gene>
    <name evidence="2" type="ORF">PCANC_14009</name>
    <name evidence="1" type="ORF">PCASD_23610</name>
</gene>
<comment type="caution">
    <text evidence="2">The sequence shown here is derived from an EMBL/GenBank/DDBJ whole genome shotgun (WGS) entry which is preliminary data.</text>
</comment>
<evidence type="ECO:0000313" key="1">
    <source>
        <dbReference type="EMBL" id="PLW07508.1"/>
    </source>
</evidence>
<name>A0A2N5UGY3_9BASI</name>
<evidence type="ECO:0000313" key="4">
    <source>
        <dbReference type="Proteomes" id="UP000235392"/>
    </source>
</evidence>
<dbReference type="EMBL" id="PGCI01001125">
    <property type="protein sequence ID" value="PLW07508.1"/>
    <property type="molecule type" value="Genomic_DNA"/>
</dbReference>
<evidence type="ECO:0000313" key="2">
    <source>
        <dbReference type="EMBL" id="PLW36999.1"/>
    </source>
</evidence>
<dbReference type="AlphaFoldDB" id="A0A2N5UGY3"/>
<protein>
    <submittedName>
        <fullName evidence="2">Uncharacterized protein</fullName>
    </submittedName>
</protein>
<accession>A0A2N5UGY3</accession>
<evidence type="ECO:0000313" key="3">
    <source>
        <dbReference type="Proteomes" id="UP000235388"/>
    </source>
</evidence>
<reference evidence="3 4" key="1">
    <citation type="submission" date="2017-11" db="EMBL/GenBank/DDBJ databases">
        <title>De novo assembly and phasing of dikaryotic genomes from two isolates of Puccinia coronata f. sp. avenae, the causal agent of oat crown rust.</title>
        <authorList>
            <person name="Miller M.E."/>
            <person name="Zhang Y."/>
            <person name="Omidvar V."/>
            <person name="Sperschneider J."/>
            <person name="Schwessinger B."/>
            <person name="Raley C."/>
            <person name="Palmer J.M."/>
            <person name="Garnica D."/>
            <person name="Upadhyaya N."/>
            <person name="Rathjen J."/>
            <person name="Taylor J.M."/>
            <person name="Park R.F."/>
            <person name="Dodds P.N."/>
            <person name="Hirsch C.D."/>
            <person name="Kianian S.F."/>
            <person name="Figueroa M."/>
        </authorList>
    </citation>
    <scope>NUCLEOTIDE SEQUENCE [LARGE SCALE GENOMIC DNA]</scope>
    <source>
        <strain evidence="2">12NC29</strain>
        <strain evidence="1">12SD80</strain>
    </source>
</reference>
<keyword evidence="3" id="KW-1185">Reference proteome</keyword>
<dbReference type="EMBL" id="PGCJ01000230">
    <property type="protein sequence ID" value="PLW36999.1"/>
    <property type="molecule type" value="Genomic_DNA"/>
</dbReference>
<organism evidence="2 3">
    <name type="scientific">Puccinia coronata f. sp. avenae</name>
    <dbReference type="NCBI Taxonomy" id="200324"/>
    <lineage>
        <taxon>Eukaryota</taxon>
        <taxon>Fungi</taxon>
        <taxon>Dikarya</taxon>
        <taxon>Basidiomycota</taxon>
        <taxon>Pucciniomycotina</taxon>
        <taxon>Pucciniomycetes</taxon>
        <taxon>Pucciniales</taxon>
        <taxon>Pucciniaceae</taxon>
        <taxon>Puccinia</taxon>
    </lineage>
</organism>